<dbReference type="GO" id="GO:0006629">
    <property type="term" value="P:lipid metabolic process"/>
    <property type="evidence" value="ECO:0007669"/>
    <property type="project" value="InterPro"/>
</dbReference>
<evidence type="ECO:0000313" key="2">
    <source>
        <dbReference type="Proteomes" id="UP000280188"/>
    </source>
</evidence>
<dbReference type="Pfam" id="PF00487">
    <property type="entry name" value="FA_desaturase"/>
    <property type="match status" value="1"/>
</dbReference>
<gene>
    <name evidence="1" type="ORF">AFERRID_27150</name>
</gene>
<sequence length="251" mass="29274">MTITKDSYVASTADVRRYQFRSLAIVLLLFGAYGTITAKLMPDWILVVIVLLLLPRWMIYTHELFHLRNAKQIDFITRLMPLPFTPFALGYDEFRQIHFRHHRHPATPTDPDAYHILGGPWRGALGALTVPEQSFFRWTRLTHGILKHSPNFWWRAGIFGTCLLVGGWSFFWFWIPLRLVYALGDFSFFYLLHVRGGQPGSYSLKLPRVFQVLAELLYGRTLVRATMFHNRHHLHPGIQARALPLWEPTHP</sequence>
<dbReference type="Proteomes" id="UP000280188">
    <property type="component" value="Chromosome"/>
</dbReference>
<keyword evidence="2" id="KW-1185">Reference proteome</keyword>
<name>A0A2Z6IN42_ACIFI</name>
<organism evidence="1 2">
    <name type="scientific">Acidithiobacillus ferridurans</name>
    <dbReference type="NCBI Taxonomy" id="1232575"/>
    <lineage>
        <taxon>Bacteria</taxon>
        <taxon>Pseudomonadati</taxon>
        <taxon>Pseudomonadota</taxon>
        <taxon>Acidithiobacillia</taxon>
        <taxon>Acidithiobacillales</taxon>
        <taxon>Acidithiobacillaceae</taxon>
        <taxon>Acidithiobacillus</taxon>
    </lineage>
</organism>
<dbReference type="InterPro" id="IPR005804">
    <property type="entry name" value="FA_desaturase_dom"/>
</dbReference>
<evidence type="ECO:0000313" key="1">
    <source>
        <dbReference type="EMBL" id="BBF66497.1"/>
    </source>
</evidence>
<protein>
    <submittedName>
        <fullName evidence="1">Uncharacterized protein</fullName>
    </submittedName>
</protein>
<accession>A0A2Z6IN42</accession>
<dbReference type="RefSeq" id="WP_126605479.1">
    <property type="nucleotide sequence ID" value="NZ_AP018795.1"/>
</dbReference>
<dbReference type="KEGG" id="afj:AFERRID_27150"/>
<reference evidence="1 2" key="1">
    <citation type="journal article" date="2018" name="Microbiol. Resour. Announc.">
        <title>Complete Genome Sequence of Acidithiobacillus ferridurans JCM 18981.</title>
        <authorList>
            <person name="Miyauchi T."/>
            <person name="Kouzuma A."/>
            <person name="Abe T."/>
            <person name="Watanabe K."/>
        </authorList>
    </citation>
    <scope>NUCLEOTIDE SEQUENCE [LARGE SCALE GENOMIC DNA]</scope>
    <source>
        <strain evidence="2">ATCC 33020 / DSM 29468 / JCM 18981 / 11Fe</strain>
    </source>
</reference>
<dbReference type="AlphaFoldDB" id="A0A2Z6IN42"/>
<proteinExistence type="predicted"/>
<dbReference type="EMBL" id="AP018795">
    <property type="protein sequence ID" value="BBF66497.1"/>
    <property type="molecule type" value="Genomic_DNA"/>
</dbReference>